<reference evidence="1" key="1">
    <citation type="submission" date="2018-05" db="EMBL/GenBank/DDBJ databases">
        <authorList>
            <person name="Lanie J.A."/>
            <person name="Ng W.-L."/>
            <person name="Kazmierczak K.M."/>
            <person name="Andrzejewski T.M."/>
            <person name="Davidsen T.M."/>
            <person name="Wayne K.J."/>
            <person name="Tettelin H."/>
            <person name="Glass J.I."/>
            <person name="Rusch D."/>
            <person name="Podicherti R."/>
            <person name="Tsui H.-C.T."/>
            <person name="Winkler M.E."/>
        </authorList>
    </citation>
    <scope>NUCLEOTIDE SEQUENCE</scope>
</reference>
<name>A0A381RIP2_9ZZZZ</name>
<protein>
    <recommendedName>
        <fullName evidence="2">Lipid/polyisoprenoid-binding YceI-like domain-containing protein</fullName>
    </recommendedName>
</protein>
<gene>
    <name evidence="1" type="ORF">METZ01_LOCUS41847</name>
</gene>
<dbReference type="Gene3D" id="2.40.128.110">
    <property type="entry name" value="Lipid/polyisoprenoid-binding, YceI-like"/>
    <property type="match status" value="1"/>
</dbReference>
<sequence>MRIISLLVIVLAITAPLASQAQESATNKEFRVTSDTSWLRVLAYPDGPLRRFGHHHVISHHSISGIVVVAPNPLESTIILELTVADLEVDDPALRGLEGEDFDGEISQKDIDGTQANMLGEKLLYAEQFPTIQIHSRAILGSLPDVNIVTTVIVIGTEHTVNFPANIELTDDSFVATGQLEITHSELGLSPFTAAGGALSVRDLLVLKYEISGVPVTENE</sequence>
<proteinExistence type="predicted"/>
<dbReference type="SUPFAM" id="SSF101874">
    <property type="entry name" value="YceI-like"/>
    <property type="match status" value="1"/>
</dbReference>
<organism evidence="1">
    <name type="scientific">marine metagenome</name>
    <dbReference type="NCBI Taxonomy" id="408172"/>
    <lineage>
        <taxon>unclassified sequences</taxon>
        <taxon>metagenomes</taxon>
        <taxon>ecological metagenomes</taxon>
    </lineage>
</organism>
<evidence type="ECO:0008006" key="2">
    <source>
        <dbReference type="Google" id="ProtNLM"/>
    </source>
</evidence>
<evidence type="ECO:0000313" key="1">
    <source>
        <dbReference type="EMBL" id="SUZ88993.1"/>
    </source>
</evidence>
<dbReference type="InterPro" id="IPR036761">
    <property type="entry name" value="TTHA0802/YceI-like_sf"/>
</dbReference>
<accession>A0A381RIP2</accession>
<dbReference type="AlphaFoldDB" id="A0A381RIP2"/>
<dbReference type="EMBL" id="UINC01001797">
    <property type="protein sequence ID" value="SUZ88993.1"/>
    <property type="molecule type" value="Genomic_DNA"/>
</dbReference>